<dbReference type="AlphaFoldDB" id="A0A024QEY0"/>
<dbReference type="InterPro" id="IPR015424">
    <property type="entry name" value="PyrdxlP-dep_Trfase"/>
</dbReference>
<evidence type="ECO:0000313" key="11">
    <source>
        <dbReference type="EMBL" id="CDQ40812.1"/>
    </source>
</evidence>
<dbReference type="STRING" id="1462526.BN990_03144"/>
<dbReference type="eggNOG" id="COG0075">
    <property type="taxonomic scope" value="Bacteria"/>
</dbReference>
<evidence type="ECO:0000256" key="2">
    <source>
        <dbReference type="ARBA" id="ARBA00009236"/>
    </source>
</evidence>
<evidence type="ECO:0000256" key="8">
    <source>
        <dbReference type="RuleBase" id="RU004075"/>
    </source>
</evidence>
<dbReference type="PIRSF" id="PIRSF000524">
    <property type="entry name" value="SPT"/>
    <property type="match status" value="1"/>
</dbReference>
<dbReference type="Proteomes" id="UP000028875">
    <property type="component" value="Unassembled WGS sequence"/>
</dbReference>
<keyword evidence="4" id="KW-0808">Transferase</keyword>
<feature type="binding site" evidence="6">
    <location>
        <position position="336"/>
    </location>
    <ligand>
        <name>substrate</name>
    </ligand>
</feature>
<dbReference type="FunFam" id="3.40.640.10:FF:000027">
    <property type="entry name" value="Serine--pyruvate aminotransferase, mitochondrial"/>
    <property type="match status" value="1"/>
</dbReference>
<dbReference type="GO" id="GO:0004760">
    <property type="term" value="F:L-serine-pyruvate transaminase activity"/>
    <property type="evidence" value="ECO:0007669"/>
    <property type="project" value="TreeGrafter"/>
</dbReference>
<dbReference type="PANTHER" id="PTHR21152">
    <property type="entry name" value="AMINOTRANSFERASE CLASS V"/>
    <property type="match status" value="1"/>
</dbReference>
<dbReference type="RefSeq" id="WP_021292045.1">
    <property type="nucleotide sequence ID" value="NZ_BNER01000006.1"/>
</dbReference>
<comment type="caution">
    <text evidence="11">The sequence shown here is derived from an EMBL/GenBank/DDBJ whole genome shotgun (WGS) entry which is preliminary data.</text>
</comment>
<evidence type="ECO:0000256" key="3">
    <source>
        <dbReference type="ARBA" id="ARBA00022576"/>
    </source>
</evidence>
<dbReference type="Gene3D" id="3.40.640.10">
    <property type="entry name" value="Type I PLP-dependent aspartate aminotransferase-like (Major domain)"/>
    <property type="match status" value="1"/>
</dbReference>
<reference evidence="12" key="2">
    <citation type="submission" date="2014-05" db="EMBL/GenBank/DDBJ databases">
        <title>Draft genome sequence of Virgibacillus massiliensis Vm-5.</title>
        <authorList>
            <person name="Khelaifia S."/>
            <person name="Croce O."/>
            <person name="Lagier J.C."/>
            <person name="Raoult D."/>
        </authorList>
    </citation>
    <scope>NUCLEOTIDE SEQUENCE [LARGE SCALE GENOMIC DNA]</scope>
    <source>
        <strain evidence="12">Vm-5</strain>
    </source>
</reference>
<dbReference type="GO" id="GO:0008453">
    <property type="term" value="F:alanine-glyoxylate transaminase activity"/>
    <property type="evidence" value="ECO:0007669"/>
    <property type="project" value="TreeGrafter"/>
</dbReference>
<evidence type="ECO:0000256" key="7">
    <source>
        <dbReference type="PIRSR" id="PIRSR000524-50"/>
    </source>
</evidence>
<dbReference type="InterPro" id="IPR024169">
    <property type="entry name" value="SP_NH2Trfase/AEP_transaminase"/>
</dbReference>
<accession>A0A024QEY0</accession>
<evidence type="ECO:0000256" key="4">
    <source>
        <dbReference type="ARBA" id="ARBA00022679"/>
    </source>
</evidence>
<proteinExistence type="inferred from homology"/>
<dbReference type="InterPro" id="IPR015422">
    <property type="entry name" value="PyrdxlP-dep_Trfase_small"/>
</dbReference>
<comment type="similarity">
    <text evidence="2 8">Belongs to the class-V pyridoxal-phosphate-dependent aminotransferase family.</text>
</comment>
<sequence>MYTDHQILRIPGPTPIPPSIQRAMTQPMIGHRSQDMKDLLHGVKDKLKPIFGTNEDVLIYTASGTAALETAVVNAVQPGDEVIVIVSGAFGDRFTKICEEYHIKVHKYDVNWGEAADPEQLTQYLKSIPTVKAVFATYCETSTGVLNPIKQLAKVVHQESEALFIVDGVSCIGGTETKMDKWGLDIVVTGSQKAMMLPAGLAFVAASKRAWKVIEKNSHPRFYLDMRRYRDKLQEDASPFTPAVSLLLGLKQALQLIEEEGLSTVFQRHHLMAKMTRDAFHALDIPLLTTDMDASPTVTAVKPNDFSSEDLRRELRSKFGLTIAGGQQHLKGNIFRIGHMGYCSPADVLQIISLVEVGLQSIDKTIELGTGVKAAQTAYLDI</sequence>
<dbReference type="InterPro" id="IPR000192">
    <property type="entry name" value="Aminotrans_V_dom"/>
</dbReference>
<organism evidence="11 12">
    <name type="scientific">Virgibacillus massiliensis</name>
    <dbReference type="NCBI Taxonomy" id="1462526"/>
    <lineage>
        <taxon>Bacteria</taxon>
        <taxon>Bacillati</taxon>
        <taxon>Bacillota</taxon>
        <taxon>Bacilli</taxon>
        <taxon>Bacillales</taxon>
        <taxon>Bacillaceae</taxon>
        <taxon>Virgibacillus</taxon>
    </lineage>
</organism>
<dbReference type="EMBL" id="CCDP010000002">
    <property type="protein sequence ID" value="CDQ40812.1"/>
    <property type="molecule type" value="Genomic_DNA"/>
</dbReference>
<keyword evidence="12" id="KW-1185">Reference proteome</keyword>
<dbReference type="SUPFAM" id="SSF53383">
    <property type="entry name" value="PLP-dependent transferases"/>
    <property type="match status" value="1"/>
</dbReference>
<dbReference type="Gene3D" id="3.90.1150.10">
    <property type="entry name" value="Aspartate Aminotransferase, domain 1"/>
    <property type="match status" value="1"/>
</dbReference>
<dbReference type="InterPro" id="IPR015421">
    <property type="entry name" value="PyrdxlP-dep_Trfase_major"/>
</dbReference>
<dbReference type="GO" id="GO:0019265">
    <property type="term" value="P:glycine biosynthetic process, by transamination of glyoxylate"/>
    <property type="evidence" value="ECO:0007669"/>
    <property type="project" value="TreeGrafter"/>
</dbReference>
<evidence type="ECO:0000256" key="5">
    <source>
        <dbReference type="ARBA" id="ARBA00022898"/>
    </source>
</evidence>
<evidence type="ECO:0000256" key="1">
    <source>
        <dbReference type="ARBA" id="ARBA00001933"/>
    </source>
</evidence>
<name>A0A024QEY0_9BACI</name>
<feature type="domain" description="Aminotransferase class V" evidence="10">
    <location>
        <begin position="28"/>
        <end position="328"/>
    </location>
</feature>
<protein>
    <submittedName>
        <fullName evidence="11">Soluble hydrogenase 42 kDa subunit</fullName>
    </submittedName>
</protein>
<evidence type="ECO:0000256" key="9">
    <source>
        <dbReference type="RuleBase" id="RU004504"/>
    </source>
</evidence>
<dbReference type="PROSITE" id="PS00595">
    <property type="entry name" value="AA_TRANSFER_CLASS_5"/>
    <property type="match status" value="1"/>
</dbReference>
<keyword evidence="3" id="KW-0032">Aminotransferase</keyword>
<keyword evidence="5 7" id="KW-0663">Pyridoxal phosphate</keyword>
<gene>
    <name evidence="11" type="ORF">BN990_03144</name>
</gene>
<comment type="cofactor">
    <cofactor evidence="1 7 9">
        <name>pyridoxal 5'-phosphate</name>
        <dbReference type="ChEBI" id="CHEBI:597326"/>
    </cofactor>
</comment>
<dbReference type="InterPro" id="IPR020578">
    <property type="entry name" value="Aminotrans_V_PyrdxlP_BS"/>
</dbReference>
<evidence type="ECO:0000313" key="12">
    <source>
        <dbReference type="Proteomes" id="UP000028875"/>
    </source>
</evidence>
<dbReference type="Pfam" id="PF00266">
    <property type="entry name" value="Aminotran_5"/>
    <property type="match status" value="1"/>
</dbReference>
<dbReference type="OrthoDB" id="389074at2"/>
<evidence type="ECO:0000259" key="10">
    <source>
        <dbReference type="Pfam" id="PF00266"/>
    </source>
</evidence>
<evidence type="ECO:0000256" key="6">
    <source>
        <dbReference type="PIRSR" id="PIRSR000524-1"/>
    </source>
</evidence>
<feature type="modified residue" description="N6-(pyridoxal phosphate)lysine" evidence="7">
    <location>
        <position position="193"/>
    </location>
</feature>
<reference evidence="11 12" key="1">
    <citation type="submission" date="2014-03" db="EMBL/GenBank/DDBJ databases">
        <authorList>
            <person name="Urmite Genomes U."/>
        </authorList>
    </citation>
    <scope>NUCLEOTIDE SEQUENCE [LARGE SCALE GENOMIC DNA]</scope>
    <source>
        <strain evidence="11 12">Vm-5</strain>
    </source>
</reference>
<dbReference type="PANTHER" id="PTHR21152:SF40">
    <property type="entry name" value="ALANINE--GLYOXYLATE AMINOTRANSFERASE"/>
    <property type="match status" value="1"/>
</dbReference>